<keyword evidence="4" id="KW-1185">Reference proteome</keyword>
<feature type="signal peptide" evidence="2">
    <location>
        <begin position="1"/>
        <end position="23"/>
    </location>
</feature>
<feature type="compositionally biased region" description="Basic and acidic residues" evidence="1">
    <location>
        <begin position="47"/>
        <end position="58"/>
    </location>
</feature>
<accession>A0A4R7S511</accession>
<keyword evidence="2" id="KW-0732">Signal</keyword>
<feature type="chain" id="PRO_5020979461" evidence="2">
    <location>
        <begin position="24"/>
        <end position="69"/>
    </location>
</feature>
<evidence type="ECO:0000313" key="4">
    <source>
        <dbReference type="Proteomes" id="UP000295662"/>
    </source>
</evidence>
<dbReference type="PROSITE" id="PS51257">
    <property type="entry name" value="PROKAR_LIPOPROTEIN"/>
    <property type="match status" value="1"/>
</dbReference>
<gene>
    <name evidence="3" type="ORF">EI77_01425</name>
</gene>
<feature type="region of interest" description="Disordered" evidence="1">
    <location>
        <begin position="44"/>
        <end position="69"/>
    </location>
</feature>
<comment type="caution">
    <text evidence="3">The sequence shown here is derived from an EMBL/GenBank/DDBJ whole genome shotgun (WGS) entry which is preliminary data.</text>
</comment>
<dbReference type="AlphaFoldDB" id="A0A4R7S511"/>
<evidence type="ECO:0000256" key="2">
    <source>
        <dbReference type="SAM" id="SignalP"/>
    </source>
</evidence>
<dbReference type="Proteomes" id="UP000295662">
    <property type="component" value="Unassembled WGS sequence"/>
</dbReference>
<dbReference type="OrthoDB" id="9867131at2"/>
<dbReference type="EMBL" id="SOCA01000002">
    <property type="protein sequence ID" value="TDU72959.1"/>
    <property type="molecule type" value="Genomic_DNA"/>
</dbReference>
<sequence>MMYISRGLLAASVGLLIAGTSCSQIQSAGSLGYMMHGSTLLRPTPDNFRHVPPRDQDRTPTPMQWGLDF</sequence>
<evidence type="ECO:0000313" key="3">
    <source>
        <dbReference type="EMBL" id="TDU72959.1"/>
    </source>
</evidence>
<protein>
    <submittedName>
        <fullName evidence="3">Uncharacterized protein</fullName>
    </submittedName>
</protein>
<dbReference type="RefSeq" id="WP_133794070.1">
    <property type="nucleotide sequence ID" value="NZ_SOCA01000002.1"/>
</dbReference>
<evidence type="ECO:0000256" key="1">
    <source>
        <dbReference type="SAM" id="MobiDB-lite"/>
    </source>
</evidence>
<reference evidence="3 4" key="1">
    <citation type="submission" date="2019-03" db="EMBL/GenBank/DDBJ databases">
        <title>Genomic Encyclopedia of Archaeal and Bacterial Type Strains, Phase II (KMG-II): from individual species to whole genera.</title>
        <authorList>
            <person name="Goeker M."/>
        </authorList>
    </citation>
    <scope>NUCLEOTIDE SEQUENCE [LARGE SCALE GENOMIC DNA]</scope>
    <source>
        <strain evidence="3 4">ATCC 25309</strain>
    </source>
</reference>
<proteinExistence type="predicted"/>
<name>A0A4R7S511_9BACT</name>
<organism evidence="3 4">
    <name type="scientific">Prosthecobacter fusiformis</name>
    <dbReference type="NCBI Taxonomy" id="48464"/>
    <lineage>
        <taxon>Bacteria</taxon>
        <taxon>Pseudomonadati</taxon>
        <taxon>Verrucomicrobiota</taxon>
        <taxon>Verrucomicrobiia</taxon>
        <taxon>Verrucomicrobiales</taxon>
        <taxon>Verrucomicrobiaceae</taxon>
        <taxon>Prosthecobacter</taxon>
    </lineage>
</organism>